<keyword evidence="2" id="KW-1185">Reference proteome</keyword>
<dbReference type="Gramene" id="PGSC0003DMT400083910">
    <property type="protein sequence ID" value="PGSC0003DMT400083910"/>
    <property type="gene ID" value="PGSC0003DMG400033652"/>
</dbReference>
<accession>M1D7C2</accession>
<organism evidence="1 2">
    <name type="scientific">Solanum tuberosum</name>
    <name type="common">Potato</name>
    <dbReference type="NCBI Taxonomy" id="4113"/>
    <lineage>
        <taxon>Eukaryota</taxon>
        <taxon>Viridiplantae</taxon>
        <taxon>Streptophyta</taxon>
        <taxon>Embryophyta</taxon>
        <taxon>Tracheophyta</taxon>
        <taxon>Spermatophyta</taxon>
        <taxon>Magnoliopsida</taxon>
        <taxon>eudicotyledons</taxon>
        <taxon>Gunneridae</taxon>
        <taxon>Pentapetalae</taxon>
        <taxon>asterids</taxon>
        <taxon>lamiids</taxon>
        <taxon>Solanales</taxon>
        <taxon>Solanaceae</taxon>
        <taxon>Solanoideae</taxon>
        <taxon>Solaneae</taxon>
        <taxon>Solanum</taxon>
    </lineage>
</organism>
<reference evidence="2" key="1">
    <citation type="journal article" date="2011" name="Nature">
        <title>Genome sequence and analysis of the tuber crop potato.</title>
        <authorList>
            <consortium name="The Potato Genome Sequencing Consortium"/>
        </authorList>
    </citation>
    <scope>NUCLEOTIDE SEQUENCE [LARGE SCALE GENOMIC DNA]</scope>
    <source>
        <strain evidence="2">cv. DM1-3 516 R44</strain>
    </source>
</reference>
<dbReference type="Proteomes" id="UP000011115">
    <property type="component" value="Unassembled WGS sequence"/>
</dbReference>
<dbReference type="EnsemblPlants" id="PGSC0003DMT400083910">
    <property type="protein sequence ID" value="PGSC0003DMT400083910"/>
    <property type="gene ID" value="PGSC0003DMG400033652"/>
</dbReference>
<protein>
    <submittedName>
        <fullName evidence="1">Uncharacterized protein</fullName>
    </submittedName>
</protein>
<evidence type="ECO:0000313" key="2">
    <source>
        <dbReference type="Proteomes" id="UP000011115"/>
    </source>
</evidence>
<dbReference type="InParanoid" id="M1D7C2"/>
<dbReference type="PaxDb" id="4113-PGSC0003DMT400083910"/>
<name>M1D7C2_SOLTU</name>
<dbReference type="HOGENOM" id="CLU_2780834_0_0_1"/>
<evidence type="ECO:0000313" key="1">
    <source>
        <dbReference type="EnsemblPlants" id="PGSC0003DMT400083910"/>
    </source>
</evidence>
<sequence>MLTVQCSALLQPLKLKTVMEHEEVSEMKRNNKHSAHFKSINPAANQFCRIKTLVFPLSFVTSTWYYTPA</sequence>
<reference evidence="1" key="2">
    <citation type="submission" date="2015-06" db="UniProtKB">
        <authorList>
            <consortium name="EnsemblPlants"/>
        </authorList>
    </citation>
    <scope>IDENTIFICATION</scope>
    <source>
        <strain evidence="1">DM1-3 516 R44</strain>
    </source>
</reference>
<proteinExistence type="predicted"/>
<dbReference type="AlphaFoldDB" id="M1D7C2"/>